<dbReference type="EMBL" id="BLXT01001235">
    <property type="protein sequence ID" value="GFN83814.1"/>
    <property type="molecule type" value="Genomic_DNA"/>
</dbReference>
<proteinExistence type="predicted"/>
<reference evidence="1 2" key="1">
    <citation type="journal article" date="2021" name="Elife">
        <title>Chloroplast acquisition without the gene transfer in kleptoplastic sea slugs, Plakobranchus ocellatus.</title>
        <authorList>
            <person name="Maeda T."/>
            <person name="Takahashi S."/>
            <person name="Yoshida T."/>
            <person name="Shimamura S."/>
            <person name="Takaki Y."/>
            <person name="Nagai Y."/>
            <person name="Toyoda A."/>
            <person name="Suzuki Y."/>
            <person name="Arimoto A."/>
            <person name="Ishii H."/>
            <person name="Satoh N."/>
            <person name="Nishiyama T."/>
            <person name="Hasebe M."/>
            <person name="Maruyama T."/>
            <person name="Minagawa J."/>
            <person name="Obokata J."/>
            <person name="Shigenobu S."/>
        </authorList>
    </citation>
    <scope>NUCLEOTIDE SEQUENCE [LARGE SCALE GENOMIC DNA]</scope>
</reference>
<keyword evidence="2" id="KW-1185">Reference proteome</keyword>
<comment type="caution">
    <text evidence="1">The sequence shown here is derived from an EMBL/GenBank/DDBJ whole genome shotgun (WGS) entry which is preliminary data.</text>
</comment>
<evidence type="ECO:0000313" key="1">
    <source>
        <dbReference type="EMBL" id="GFN83814.1"/>
    </source>
</evidence>
<evidence type="ECO:0000313" key="2">
    <source>
        <dbReference type="Proteomes" id="UP000735302"/>
    </source>
</evidence>
<accession>A0AAV3YMV7</accession>
<dbReference type="AlphaFoldDB" id="A0AAV3YMV7"/>
<sequence length="115" mass="12845">MDWNNKTSQSLDIFVGKPHALHGRLSTRKKLCRVSESIPVSSHRAQPPSPLVLAHRPQVLKGQSPWSKPLTVQDVLGNWTYGYPTIRCGPLARSCATWSVKRLFSTITTIPQCPQ</sequence>
<gene>
    <name evidence="1" type="ORF">PoB_001032000</name>
</gene>
<organism evidence="1 2">
    <name type="scientific">Plakobranchus ocellatus</name>
    <dbReference type="NCBI Taxonomy" id="259542"/>
    <lineage>
        <taxon>Eukaryota</taxon>
        <taxon>Metazoa</taxon>
        <taxon>Spiralia</taxon>
        <taxon>Lophotrochozoa</taxon>
        <taxon>Mollusca</taxon>
        <taxon>Gastropoda</taxon>
        <taxon>Heterobranchia</taxon>
        <taxon>Euthyneura</taxon>
        <taxon>Panpulmonata</taxon>
        <taxon>Sacoglossa</taxon>
        <taxon>Placobranchoidea</taxon>
        <taxon>Plakobranchidae</taxon>
        <taxon>Plakobranchus</taxon>
    </lineage>
</organism>
<dbReference type="Proteomes" id="UP000735302">
    <property type="component" value="Unassembled WGS sequence"/>
</dbReference>
<name>A0AAV3YMV7_9GAST</name>
<protein>
    <submittedName>
        <fullName evidence="1">Uncharacterized protein</fullName>
    </submittedName>
</protein>